<dbReference type="Proteomes" id="UP000246715">
    <property type="component" value="Segment"/>
</dbReference>
<gene>
    <name evidence="1" type="primary">m677L</name>
    <name evidence="1" type="ORF">MT325_m677L</name>
</gene>
<sequence>MLSPPSTRNSEARKLSMKLVDLAMVSRVLMKYSGRTVQMLSSAYLSAKYLYALFAFRMMLGISVYSFSESFISPDLTACLNSNTIRRRWIEPPESAHPGTSLPASTIGTSHSCMNAFWCLMATEISSPDTIDWNSACSMARSFRISGAHTNILSKKAEIPNFRSMLLDRIPTSTVSKNCLMTFRTSRDLPVPARPTKKGHTCQESISLVL</sequence>
<evidence type="ECO:0000313" key="2">
    <source>
        <dbReference type="Proteomes" id="UP000246715"/>
    </source>
</evidence>
<dbReference type="EMBL" id="DQ491001">
    <property type="protein sequence ID" value="ABT14231.1"/>
    <property type="molecule type" value="Genomic_DNA"/>
</dbReference>
<name>A7IV57_PBCVM</name>
<proteinExistence type="predicted"/>
<reference evidence="1 2" key="1">
    <citation type="journal article" date="2007" name="Virology">
        <title>Sequence and annotation of the 314-kb MT325 and the 321-kb FR483 viruses that infect Chlorella Pbi.</title>
        <authorList>
            <person name="Fitzgerald L.A."/>
            <person name="Graves M.V."/>
            <person name="Li X."/>
            <person name="Feldblyum T."/>
            <person name="Hartigan J."/>
            <person name="Van Etten J.L."/>
        </authorList>
    </citation>
    <scope>NUCLEOTIDE SEQUENCE [LARGE SCALE GENOMIC DNA]</scope>
    <source>
        <strain evidence="1 2">MT325</strain>
    </source>
</reference>
<organism evidence="1 2">
    <name type="scientific">Paramecium bursaria Chlorella virus MT325</name>
    <name type="common">PBCV-MT325</name>
    <dbReference type="NCBI Taxonomy" id="346932"/>
    <lineage>
        <taxon>Viruses</taxon>
        <taxon>Varidnaviria</taxon>
        <taxon>Bamfordvirae</taxon>
        <taxon>Nucleocytoviricota</taxon>
        <taxon>Megaviricetes</taxon>
        <taxon>Algavirales</taxon>
        <taxon>Phycodnaviridae</taxon>
        <taxon>Chlorovirus</taxon>
        <taxon>Chlorovirus conductrix</taxon>
        <taxon>Paramecium bursaria Chlorella virus A1</taxon>
    </lineage>
</organism>
<organismHost>
    <name type="scientific">Paramecium bursaria</name>
    <dbReference type="NCBI Taxonomy" id="74790"/>
</organismHost>
<accession>A7IV57</accession>
<protein>
    <submittedName>
        <fullName evidence="1">Uncharacterized protein m677L</fullName>
    </submittedName>
</protein>
<evidence type="ECO:0000313" key="1">
    <source>
        <dbReference type="EMBL" id="ABT14231.1"/>
    </source>
</evidence>